<evidence type="ECO:0000256" key="1">
    <source>
        <dbReference type="SAM" id="MobiDB-lite"/>
    </source>
</evidence>
<feature type="region of interest" description="Disordered" evidence="1">
    <location>
        <begin position="367"/>
        <end position="494"/>
    </location>
</feature>
<dbReference type="GeneID" id="28977265"/>
<feature type="non-terminal residue" evidence="2">
    <location>
        <position position="1"/>
    </location>
</feature>
<dbReference type="EMBL" id="KQ474078">
    <property type="protein sequence ID" value="KPV75412.1"/>
    <property type="molecule type" value="Genomic_DNA"/>
</dbReference>
<protein>
    <submittedName>
        <fullName evidence="2">Uncharacterized protein</fullName>
    </submittedName>
</protein>
<keyword evidence="3" id="KW-1185">Reference proteome</keyword>
<accession>A0A194S498</accession>
<reference evidence="2 3" key="1">
    <citation type="journal article" date="2015" name="Front. Microbiol.">
        <title>Genome sequence of the plant growth promoting endophytic yeast Rhodotorula graminis WP1.</title>
        <authorList>
            <person name="Firrincieli A."/>
            <person name="Otillar R."/>
            <person name="Salamov A."/>
            <person name="Schmutz J."/>
            <person name="Khan Z."/>
            <person name="Redman R.S."/>
            <person name="Fleck N.D."/>
            <person name="Lindquist E."/>
            <person name="Grigoriev I.V."/>
            <person name="Doty S.L."/>
        </authorList>
    </citation>
    <scope>NUCLEOTIDE SEQUENCE [LARGE SCALE GENOMIC DNA]</scope>
    <source>
        <strain evidence="2 3">WP1</strain>
    </source>
</reference>
<feature type="region of interest" description="Disordered" evidence="1">
    <location>
        <begin position="210"/>
        <end position="262"/>
    </location>
</feature>
<dbReference type="Proteomes" id="UP000053890">
    <property type="component" value="Unassembled WGS sequence"/>
</dbReference>
<feature type="region of interest" description="Disordered" evidence="1">
    <location>
        <begin position="315"/>
        <end position="350"/>
    </location>
</feature>
<feature type="region of interest" description="Disordered" evidence="1">
    <location>
        <begin position="1"/>
        <end position="53"/>
    </location>
</feature>
<name>A0A194S498_RHOGW</name>
<feature type="region of interest" description="Disordered" evidence="1">
    <location>
        <begin position="91"/>
        <end position="148"/>
    </location>
</feature>
<feature type="compositionally biased region" description="Basic and acidic residues" evidence="1">
    <location>
        <begin position="226"/>
        <end position="236"/>
    </location>
</feature>
<dbReference type="RefSeq" id="XP_018271461.1">
    <property type="nucleotide sequence ID" value="XM_018416817.1"/>
</dbReference>
<feature type="compositionally biased region" description="Basic and acidic residues" evidence="1">
    <location>
        <begin position="137"/>
        <end position="148"/>
    </location>
</feature>
<feature type="compositionally biased region" description="Basic and acidic residues" evidence="1">
    <location>
        <begin position="376"/>
        <end position="388"/>
    </location>
</feature>
<evidence type="ECO:0000313" key="2">
    <source>
        <dbReference type="EMBL" id="KPV75412.1"/>
    </source>
</evidence>
<feature type="compositionally biased region" description="Basic and acidic residues" evidence="1">
    <location>
        <begin position="36"/>
        <end position="50"/>
    </location>
</feature>
<feature type="compositionally biased region" description="Low complexity" evidence="1">
    <location>
        <begin position="213"/>
        <end position="222"/>
    </location>
</feature>
<feature type="compositionally biased region" description="Basic residues" evidence="1">
    <location>
        <begin position="414"/>
        <end position="425"/>
    </location>
</feature>
<sequence length="537" mass="61113">APAVDPGRLRAPQDGLVEHSRLGRRPTAVHGPLGRQRRDAPWRRRPREGPARLGRRLAHALPAAAERVLASTSRPRQGRTRFVAAAAVAGLGSTRRRPRRRLRRRAVRVERQERERRAERRRARGPVERVRQRRAERRRDQEHRPVAPRVRAHDAHRLVDVRVRLWLDGRQRHAVGDVRQDARLHAPVLARRQLVRLVLRLLRAGRPERLPHSRGAASARLLPSRRRQDGLAEQGRRRAPAKARRDPAHPRRQRRNLSDQLVHPRHDVHHGHARDAPCARLLAPQARSRPRPRDLPSALCPVVGPHPRALLVQRRPPGQARAHPVGAQARAAPDPAGRRSALARRRQAAGRVPVVVADELRQRHAPLRERVRHARDRRERLPVVRPRDLQGAAPPHDDRARRSRALPGPPALHRALRHQRARPRRVGQGVPAGRLPPPVRGRPPRRHAAHARPDRDHGQLGRRRRHERQLEHGQGPYPPSRRTGARRRRVPPAQRRLVLAPCPVPALQGSVRRHLGRLLARVSSAARTSPCTLSLCR</sequence>
<feature type="compositionally biased region" description="Basic residues" evidence="1">
    <location>
        <begin position="94"/>
        <end position="106"/>
    </location>
</feature>
<gene>
    <name evidence="2" type="ORF">RHOBADRAFT_53393</name>
</gene>
<evidence type="ECO:0000313" key="3">
    <source>
        <dbReference type="Proteomes" id="UP000053890"/>
    </source>
</evidence>
<organism evidence="2 3">
    <name type="scientific">Rhodotorula graminis (strain WP1)</name>
    <dbReference type="NCBI Taxonomy" id="578459"/>
    <lineage>
        <taxon>Eukaryota</taxon>
        <taxon>Fungi</taxon>
        <taxon>Dikarya</taxon>
        <taxon>Basidiomycota</taxon>
        <taxon>Pucciniomycotina</taxon>
        <taxon>Microbotryomycetes</taxon>
        <taxon>Sporidiobolales</taxon>
        <taxon>Sporidiobolaceae</taxon>
        <taxon>Rhodotorula</taxon>
    </lineage>
</organism>
<dbReference type="AlphaFoldDB" id="A0A194S498"/>
<proteinExistence type="predicted"/>
<feature type="compositionally biased region" description="Basic and acidic residues" evidence="1">
    <location>
        <begin position="107"/>
        <end position="118"/>
    </location>
</feature>